<dbReference type="Gene3D" id="2.70.98.10">
    <property type="match status" value="1"/>
</dbReference>
<dbReference type="InterPro" id="IPR027839">
    <property type="entry name" value="DUF4432"/>
</dbReference>
<dbReference type="Pfam" id="PF14486">
    <property type="entry name" value="DUF4432"/>
    <property type="match status" value="1"/>
</dbReference>
<organism evidence="1 2">
    <name type="scientific">Fodinibius roseus</name>
    <dbReference type="NCBI Taxonomy" id="1194090"/>
    <lineage>
        <taxon>Bacteria</taxon>
        <taxon>Pseudomonadati</taxon>
        <taxon>Balneolota</taxon>
        <taxon>Balneolia</taxon>
        <taxon>Balneolales</taxon>
        <taxon>Balneolaceae</taxon>
        <taxon>Fodinibius</taxon>
    </lineage>
</organism>
<evidence type="ECO:0000313" key="1">
    <source>
        <dbReference type="EMBL" id="SHF34069.1"/>
    </source>
</evidence>
<dbReference type="RefSeq" id="WP_073062289.1">
    <property type="nucleotide sequence ID" value="NZ_FQUS01000007.1"/>
</dbReference>
<protein>
    <recommendedName>
        <fullName evidence="3">Galactose mutarotase</fullName>
    </recommendedName>
</protein>
<dbReference type="STRING" id="1194090.SAMN05443144_107182"/>
<dbReference type="AlphaFoldDB" id="A0A1M5AUZ6"/>
<reference evidence="1 2" key="1">
    <citation type="submission" date="2016-11" db="EMBL/GenBank/DDBJ databases">
        <authorList>
            <person name="Jaros S."/>
            <person name="Januszkiewicz K."/>
            <person name="Wedrychowicz H."/>
        </authorList>
    </citation>
    <scope>NUCLEOTIDE SEQUENCE [LARGE SCALE GENOMIC DNA]</scope>
    <source>
        <strain evidence="1 2">DSM 21986</strain>
    </source>
</reference>
<sequence>MSNSTTETKSYLSSGYWRDKVSNHRQLGGIETAVLNDGQGRGTRFGWVNTGGGLRFKVILDRGMDIAEAFYHQYSLSWISHLGVTPPNPAAVRGTTWLDSFGGGLLTTCGLTHVGGPEEDDYGERGLHDRISHTPASMVSVRQPDLSSDQPEMSLTGKMVQSTVFGPHLELKRTISAILGEPVIRIRDQVTNLGNEPAPHMLLYHMNFGWPLVDEGADIAWEGDWEAPNEQSRRIFHPDNNFKKCSAPLNEHRGDGEAVAFIDAAPDADGNCRCGITNGSLGLEMKLEFSKAQLPWLTNWQHWGGKEYVTALEPGTHPPIGQSTAREEGSLIQLEAGEKRMYEITLTVDEIGN</sequence>
<gene>
    <name evidence="1" type="ORF">SAMN05443144_107182</name>
</gene>
<dbReference type="InterPro" id="IPR014718">
    <property type="entry name" value="GH-type_carb-bd"/>
</dbReference>
<dbReference type="OrthoDB" id="9791280at2"/>
<keyword evidence="2" id="KW-1185">Reference proteome</keyword>
<name>A0A1M5AUZ6_9BACT</name>
<evidence type="ECO:0008006" key="3">
    <source>
        <dbReference type="Google" id="ProtNLM"/>
    </source>
</evidence>
<accession>A0A1M5AUZ6</accession>
<dbReference type="CDD" id="cd09023">
    <property type="entry name" value="Aldose_epim_Ec_c4013"/>
    <property type="match status" value="1"/>
</dbReference>
<evidence type="ECO:0000313" key="2">
    <source>
        <dbReference type="Proteomes" id="UP000184041"/>
    </source>
</evidence>
<proteinExistence type="predicted"/>
<dbReference type="EMBL" id="FQUS01000007">
    <property type="protein sequence ID" value="SHF34069.1"/>
    <property type="molecule type" value="Genomic_DNA"/>
</dbReference>
<dbReference type="Proteomes" id="UP000184041">
    <property type="component" value="Unassembled WGS sequence"/>
</dbReference>
<dbReference type="GO" id="GO:0030246">
    <property type="term" value="F:carbohydrate binding"/>
    <property type="evidence" value="ECO:0007669"/>
    <property type="project" value="InterPro"/>
</dbReference>